<evidence type="ECO:0000313" key="3">
    <source>
        <dbReference type="Proteomes" id="UP001497522"/>
    </source>
</evidence>
<keyword evidence="1" id="KW-0812">Transmembrane</keyword>
<evidence type="ECO:0000256" key="1">
    <source>
        <dbReference type="SAM" id="Phobius"/>
    </source>
</evidence>
<dbReference type="EMBL" id="OZ023710">
    <property type="protein sequence ID" value="CAK9882746.1"/>
    <property type="molecule type" value="Genomic_DNA"/>
</dbReference>
<organism evidence="2 3">
    <name type="scientific">Sphagnum jensenii</name>
    <dbReference type="NCBI Taxonomy" id="128206"/>
    <lineage>
        <taxon>Eukaryota</taxon>
        <taxon>Viridiplantae</taxon>
        <taxon>Streptophyta</taxon>
        <taxon>Embryophyta</taxon>
        <taxon>Bryophyta</taxon>
        <taxon>Sphagnophytina</taxon>
        <taxon>Sphagnopsida</taxon>
        <taxon>Sphagnales</taxon>
        <taxon>Sphagnaceae</taxon>
        <taxon>Sphagnum</taxon>
    </lineage>
</organism>
<dbReference type="Proteomes" id="UP001497522">
    <property type="component" value="Chromosome 9"/>
</dbReference>
<name>A0ABP1C1R9_9BRYO</name>
<gene>
    <name evidence="2" type="ORF">CSSPJE1EN2_LOCUS23997</name>
</gene>
<feature type="transmembrane region" description="Helical" evidence="1">
    <location>
        <begin position="56"/>
        <end position="74"/>
    </location>
</feature>
<sequence>MRGCRPSSLLLLACIRGKNGAVTPHSDEGERSAFHSHTEHTISGCSLLTGPVSFCFFSLLLAVLEGGFLVQFLVGIDEKHWLLEFMYLALHHVILFRVEMYDAEDDSYFEKVME</sequence>
<keyword evidence="3" id="KW-1185">Reference proteome</keyword>
<keyword evidence="1" id="KW-0472">Membrane</keyword>
<reference evidence="2" key="1">
    <citation type="submission" date="2024-03" db="EMBL/GenBank/DDBJ databases">
        <authorList>
            <consortium name="ELIXIR-Norway"/>
            <consortium name="Elixir Norway"/>
        </authorList>
    </citation>
    <scope>NUCLEOTIDE SEQUENCE</scope>
</reference>
<proteinExistence type="predicted"/>
<accession>A0ABP1C1R9</accession>
<protein>
    <submittedName>
        <fullName evidence="2">Uncharacterized protein</fullName>
    </submittedName>
</protein>
<evidence type="ECO:0000313" key="2">
    <source>
        <dbReference type="EMBL" id="CAK9882746.1"/>
    </source>
</evidence>
<keyword evidence="1" id="KW-1133">Transmembrane helix</keyword>